<dbReference type="Proteomes" id="UP000182101">
    <property type="component" value="Plasmid pAMCP48-600"/>
</dbReference>
<evidence type="ECO:0000313" key="5">
    <source>
        <dbReference type="EMBL" id="APD92323.1"/>
    </source>
</evidence>
<dbReference type="GO" id="GO:0003723">
    <property type="term" value="F:RNA binding"/>
    <property type="evidence" value="ECO:0007669"/>
    <property type="project" value="InterPro"/>
</dbReference>
<dbReference type="EMBL" id="CP018025">
    <property type="protein sequence ID" value="APD92323.1"/>
    <property type="molecule type" value="Genomic_DNA"/>
</dbReference>
<accession>A0AAC9JI58</accession>
<dbReference type="InterPro" id="IPR012340">
    <property type="entry name" value="NA-bd_OB-fold"/>
</dbReference>
<evidence type="ECO:0000259" key="4">
    <source>
        <dbReference type="PROSITE" id="PS50126"/>
    </source>
</evidence>
<dbReference type="GO" id="GO:0005829">
    <property type="term" value="C:cytosol"/>
    <property type="evidence" value="ECO:0007669"/>
    <property type="project" value="TreeGrafter"/>
</dbReference>
<dbReference type="GO" id="GO:0006402">
    <property type="term" value="P:mRNA catabolic process"/>
    <property type="evidence" value="ECO:0007669"/>
    <property type="project" value="TreeGrafter"/>
</dbReference>
<keyword evidence="3" id="KW-0269">Exonuclease</keyword>
<dbReference type="InterPro" id="IPR050180">
    <property type="entry name" value="RNR_Ribonuclease"/>
</dbReference>
<dbReference type="GO" id="GO:0004527">
    <property type="term" value="F:exonuclease activity"/>
    <property type="evidence" value="ECO:0007669"/>
    <property type="project" value="UniProtKB-KW"/>
</dbReference>
<dbReference type="InterPro" id="IPR003029">
    <property type="entry name" value="S1_domain"/>
</dbReference>
<feature type="domain" description="S1 motif" evidence="4">
    <location>
        <begin position="612"/>
        <end position="674"/>
    </location>
</feature>
<keyword evidence="2" id="KW-0378">Hydrolase</keyword>
<dbReference type="SUPFAM" id="SSF50249">
    <property type="entry name" value="Nucleic acid-binding proteins"/>
    <property type="match status" value="2"/>
</dbReference>
<dbReference type="PROSITE" id="PS50126">
    <property type="entry name" value="S1"/>
    <property type="match status" value="1"/>
</dbReference>
<keyword evidence="1" id="KW-0540">Nuclease</keyword>
<evidence type="ECO:0000256" key="3">
    <source>
        <dbReference type="ARBA" id="ARBA00022839"/>
    </source>
</evidence>
<dbReference type="InterPro" id="IPR001900">
    <property type="entry name" value="RNase_II/R"/>
</dbReference>
<sequence>MSSEHTIEIPSRERILSTISGDPGITKTGILTKLFSTNAQLQPLSHRLAAMIRDGQIYIKDRGYLIEDRHKVGRVSKVSKHKAFVNFLGSSESWFLPEQQAKYCLHSEIVEVVPDYEENEAVTARITKIINPTESLMGRLEKQSNGHYRFYSVINQDSIEILNDEPISYEGWLFANLCPTKDRRIRKITFFTPIEPPSIIEKIRVASLQKNGFTTYHSPELEKEALLTAAETERSEHDFTSLPLITIDGASTRDRDDGFYVRQIESGDWHVFVAIADVSRYVAEGSGIDAFAKANGTSVYTHGHVLKMLPTLLSNEICSLNPHVKRSALVLQLVLDSSGEVKSSFFFEATVQSHAAYTYGRAQALIDNADPSGEEESTVPILKSAYKLWKLLRDKRNPNGAISFERKEQTIDIVNDEVNGFQFTRHFETHDVVAELMILANVAAAKFIEENQGYGVYRHHPGIPNDKIHLLNDILFTFNIDTDLSSRSSMQDIAQARSRLPEEVKRHFDLTLRRAMTYASYSSSNPSHFGLSEESYTHFTSPIRRYPDLVVHRIIKNILSYQGYETLGGHLYSLEELEHISVHCSERSHSASIAERDVFDALSAMWWEKHIGVLVEGNVIGFNENYAFMTLGNTPSQGSCALSALHENVERGEKLLVRVVKSDVDTGRISVELASPSDDSRLPF</sequence>
<name>A0AAC9JI58_9ALTE</name>
<dbReference type="RefSeq" id="WP_071960937.1">
    <property type="nucleotide sequence ID" value="NZ_CP018025.1"/>
</dbReference>
<dbReference type="GO" id="GO:0004540">
    <property type="term" value="F:RNA nuclease activity"/>
    <property type="evidence" value="ECO:0007669"/>
    <property type="project" value="InterPro"/>
</dbReference>
<dbReference type="SMART" id="SM00955">
    <property type="entry name" value="RNB"/>
    <property type="match status" value="1"/>
</dbReference>
<dbReference type="PROSITE" id="PS01175">
    <property type="entry name" value="RIBONUCLEASE_II"/>
    <property type="match status" value="1"/>
</dbReference>
<organism evidence="5 6">
    <name type="scientific">Alteromonas mediterranea</name>
    <dbReference type="NCBI Taxonomy" id="314275"/>
    <lineage>
        <taxon>Bacteria</taxon>
        <taxon>Pseudomonadati</taxon>
        <taxon>Pseudomonadota</taxon>
        <taxon>Gammaproteobacteria</taxon>
        <taxon>Alteromonadales</taxon>
        <taxon>Alteromonadaceae</taxon>
        <taxon>Alteromonas/Salinimonas group</taxon>
        <taxon>Alteromonas</taxon>
    </lineage>
</organism>
<dbReference type="PANTHER" id="PTHR23355">
    <property type="entry name" value="RIBONUCLEASE"/>
    <property type="match status" value="1"/>
</dbReference>
<evidence type="ECO:0000313" key="6">
    <source>
        <dbReference type="Proteomes" id="UP000182101"/>
    </source>
</evidence>
<dbReference type="InterPro" id="IPR022966">
    <property type="entry name" value="RNase_II/R_CS"/>
</dbReference>
<dbReference type="PANTHER" id="PTHR23355:SF37">
    <property type="entry name" value="EXORIBONUCLEASE 2"/>
    <property type="match status" value="1"/>
</dbReference>
<reference evidence="5 6" key="1">
    <citation type="submission" date="2016-11" db="EMBL/GenBank/DDBJ databases">
        <title>Networking in microbes: conjugative elements and plasmids in the genus Alteromonas.</title>
        <authorList>
            <person name="Lopez-Perez M."/>
            <person name="Ramon-Marco N."/>
            <person name="Rodriguez-Valera F."/>
        </authorList>
    </citation>
    <scope>NUCLEOTIDE SEQUENCE [LARGE SCALE GENOMIC DNA]</scope>
    <source>
        <strain evidence="5 6">CP48</strain>
        <plasmid evidence="6">pamcp48-600</plasmid>
    </source>
</reference>
<gene>
    <name evidence="5" type="ORF">BM524_20680</name>
</gene>
<evidence type="ECO:0000256" key="1">
    <source>
        <dbReference type="ARBA" id="ARBA00022722"/>
    </source>
</evidence>
<evidence type="ECO:0000256" key="2">
    <source>
        <dbReference type="ARBA" id="ARBA00022801"/>
    </source>
</evidence>
<dbReference type="Pfam" id="PF00773">
    <property type="entry name" value="RNB"/>
    <property type="match status" value="1"/>
</dbReference>
<dbReference type="SMART" id="SM00316">
    <property type="entry name" value="S1"/>
    <property type="match status" value="1"/>
</dbReference>
<geneLocation type="plasmid" evidence="6">
    <name>pamcp48-600</name>
</geneLocation>
<keyword evidence="5" id="KW-0614">Plasmid</keyword>
<proteinExistence type="predicted"/>
<dbReference type="AlphaFoldDB" id="A0AAC9JI58"/>
<protein>
    <recommendedName>
        <fullName evidence="4">S1 motif domain-containing protein</fullName>
    </recommendedName>
</protein>